<feature type="compositionally biased region" description="Acidic residues" evidence="1">
    <location>
        <begin position="95"/>
        <end position="104"/>
    </location>
</feature>
<sequence length="104" mass="12042">MEQLAFFEIPSPCIGICQTDERGYCKGCMRSRDERFGWLNLSNAQKEEVVRLCKDRKRRRAYAAFKQKQQAQQAASAELSLQNQQLDFDDKPTDDVDLSDFSLD</sequence>
<protein>
    <submittedName>
        <fullName evidence="2">DUF1289 domain-containing protein</fullName>
    </submittedName>
</protein>
<feature type="region of interest" description="Disordered" evidence="1">
    <location>
        <begin position="83"/>
        <end position="104"/>
    </location>
</feature>
<accession>A0ABT2FIN8</accession>
<reference evidence="3" key="1">
    <citation type="submission" date="2023-07" db="EMBL/GenBank/DDBJ databases">
        <title>Shewanella mangrovi sp. nov., an acetaldehyde- degrading bacterium isolated from mangrove sediment.</title>
        <authorList>
            <person name="Liu Y."/>
        </authorList>
    </citation>
    <scope>NUCLEOTIDE SEQUENCE [LARGE SCALE GENOMIC DNA]</scope>
    <source>
        <strain evidence="3">C32</strain>
    </source>
</reference>
<proteinExistence type="predicted"/>
<comment type="caution">
    <text evidence="2">The sequence shown here is derived from an EMBL/GenBank/DDBJ whole genome shotgun (WGS) entry which is preliminary data.</text>
</comment>
<dbReference type="Pfam" id="PF06945">
    <property type="entry name" value="DUF1289"/>
    <property type="match status" value="1"/>
</dbReference>
<dbReference type="RefSeq" id="WP_238895604.1">
    <property type="nucleotide sequence ID" value="NZ_JAKOGG010000004.1"/>
</dbReference>
<name>A0ABT2FIN8_9GAMM</name>
<gene>
    <name evidence="2" type="ORF">L9G74_07080</name>
</gene>
<evidence type="ECO:0000313" key="3">
    <source>
        <dbReference type="Proteomes" id="UP001201549"/>
    </source>
</evidence>
<dbReference type="PANTHER" id="PTHR35175:SF1">
    <property type="entry name" value="OXIDOREDUCTASE"/>
    <property type="match status" value="1"/>
</dbReference>
<organism evidence="2 3">
    <name type="scientific">Shewanella electrica</name>
    <dbReference type="NCBI Taxonomy" id="515560"/>
    <lineage>
        <taxon>Bacteria</taxon>
        <taxon>Pseudomonadati</taxon>
        <taxon>Pseudomonadota</taxon>
        <taxon>Gammaproteobacteria</taxon>
        <taxon>Alteromonadales</taxon>
        <taxon>Shewanellaceae</taxon>
        <taxon>Shewanella</taxon>
    </lineage>
</organism>
<evidence type="ECO:0000313" key="2">
    <source>
        <dbReference type="EMBL" id="MCS4556197.1"/>
    </source>
</evidence>
<dbReference type="Proteomes" id="UP001201549">
    <property type="component" value="Unassembled WGS sequence"/>
</dbReference>
<dbReference type="EMBL" id="JAKOGG010000004">
    <property type="protein sequence ID" value="MCS4556197.1"/>
    <property type="molecule type" value="Genomic_DNA"/>
</dbReference>
<evidence type="ECO:0000256" key="1">
    <source>
        <dbReference type="SAM" id="MobiDB-lite"/>
    </source>
</evidence>
<dbReference type="InterPro" id="IPR010710">
    <property type="entry name" value="DUF1289"/>
</dbReference>
<keyword evidence="3" id="KW-1185">Reference proteome</keyword>
<dbReference type="PANTHER" id="PTHR35175">
    <property type="entry name" value="DUF1289 DOMAIN-CONTAINING PROTEIN"/>
    <property type="match status" value="1"/>
</dbReference>